<name>M8B5A8_AEGTA</name>
<sequence length="141" mass="15236">MATSPYTPVQIPDSVVAAGPTAAAGRRSTQSITSHRTSIRLPRSQSSSARAAANPMMCWPSQSDRRRREGQGGGNVDHVLRRGFGGYGSPLDDVNMDGPICIQGAQSWVVVDGWICVQSRSDVDVADKVMQRNGFNYRSIK</sequence>
<accession>M8B5A8</accession>
<evidence type="ECO:0000313" key="2">
    <source>
        <dbReference type="EnsemblPlants" id="EMT11922"/>
    </source>
</evidence>
<evidence type="ECO:0000256" key="1">
    <source>
        <dbReference type="SAM" id="MobiDB-lite"/>
    </source>
</evidence>
<feature type="region of interest" description="Disordered" evidence="1">
    <location>
        <begin position="19"/>
        <end position="77"/>
    </location>
</feature>
<dbReference type="AlphaFoldDB" id="M8B5A8"/>
<proteinExistence type="predicted"/>
<feature type="compositionally biased region" description="Low complexity" evidence="1">
    <location>
        <begin position="43"/>
        <end position="53"/>
    </location>
</feature>
<organism evidence="2">
    <name type="scientific">Aegilops tauschii</name>
    <name type="common">Tausch's goatgrass</name>
    <name type="synonym">Aegilops squarrosa</name>
    <dbReference type="NCBI Taxonomy" id="37682"/>
    <lineage>
        <taxon>Eukaryota</taxon>
        <taxon>Viridiplantae</taxon>
        <taxon>Streptophyta</taxon>
        <taxon>Embryophyta</taxon>
        <taxon>Tracheophyta</taxon>
        <taxon>Spermatophyta</taxon>
        <taxon>Magnoliopsida</taxon>
        <taxon>Liliopsida</taxon>
        <taxon>Poales</taxon>
        <taxon>Poaceae</taxon>
        <taxon>BOP clade</taxon>
        <taxon>Pooideae</taxon>
        <taxon>Triticodae</taxon>
        <taxon>Triticeae</taxon>
        <taxon>Triticinae</taxon>
        <taxon>Aegilops</taxon>
    </lineage>
</organism>
<feature type="compositionally biased region" description="Polar residues" evidence="1">
    <location>
        <begin position="27"/>
        <end position="36"/>
    </location>
</feature>
<dbReference type="EnsemblPlants" id="EMT11922">
    <property type="protein sequence ID" value="EMT11922"/>
    <property type="gene ID" value="F775_24432"/>
</dbReference>
<reference evidence="2" key="1">
    <citation type="submission" date="2015-06" db="UniProtKB">
        <authorList>
            <consortium name="EnsemblPlants"/>
        </authorList>
    </citation>
    <scope>IDENTIFICATION</scope>
</reference>
<protein>
    <submittedName>
        <fullName evidence="2">Uncharacterized protein</fullName>
    </submittedName>
</protein>